<dbReference type="STRING" id="288992.SAMN04488522_102564"/>
<feature type="active site" evidence="3">
    <location>
        <position position="183"/>
    </location>
</feature>
<reference evidence="6" key="1">
    <citation type="submission" date="2016-11" db="EMBL/GenBank/DDBJ databases">
        <authorList>
            <person name="Varghese N."/>
            <person name="Submissions S."/>
        </authorList>
    </citation>
    <scope>NUCLEOTIDE SEQUENCE [LARGE SCALE GENOMIC DNA]</scope>
    <source>
        <strain evidence="6">DSM 16990</strain>
    </source>
</reference>
<dbReference type="Proteomes" id="UP000184287">
    <property type="component" value="Unassembled WGS sequence"/>
</dbReference>
<dbReference type="GO" id="GO:0016787">
    <property type="term" value="F:hydrolase activity"/>
    <property type="evidence" value="ECO:0007669"/>
    <property type="project" value="UniProtKB-KW"/>
</dbReference>
<evidence type="ECO:0000313" key="6">
    <source>
        <dbReference type="Proteomes" id="UP000184287"/>
    </source>
</evidence>
<organism evidence="5 6">
    <name type="scientific">Pedobacter caeni</name>
    <dbReference type="NCBI Taxonomy" id="288992"/>
    <lineage>
        <taxon>Bacteria</taxon>
        <taxon>Pseudomonadati</taxon>
        <taxon>Bacteroidota</taxon>
        <taxon>Sphingobacteriia</taxon>
        <taxon>Sphingobacteriales</taxon>
        <taxon>Sphingobacteriaceae</taxon>
        <taxon>Pedobacter</taxon>
    </lineage>
</organism>
<protein>
    <submittedName>
        <fullName evidence="5">Acetyl esterase</fullName>
    </submittedName>
</protein>
<dbReference type="Pfam" id="PF07859">
    <property type="entry name" value="Abhydrolase_3"/>
    <property type="match status" value="1"/>
</dbReference>
<sequence length="342" mass="37833">MSNDKSYYFLYKLKAGRFACKIKNMKNELLLLPQVENALEFIRNIDVSGHQDEMLAGREFYKAFIPMAGPAEDIHQIEERLISSAGHEIKIRIYRPSDSPSLPVIVYFHGGWFMWGDLDIHDRPLRSLANLSGAIVISVAYRLAPEYAFPNGFNDCYFALNWIAANAGDLGIDAHHIVLAGDSAGGALAAAVAQHSLTEKGPSIFCQVLIYPVTDSSLETASWLEFSEGPVLTLEGGKIAWDLYAPHAEDRKNPKAAPLLSKDFSSLPPTLMILAEYDPLRDEAMQYVQKLRLAGVPVKESLYKGMIHGFFQMGGIIDEGKAAILEVAEFVKQQLSAEIGKQ</sequence>
<gene>
    <name evidence="5" type="ORF">SAMN04488522_102564</name>
</gene>
<dbReference type="EMBL" id="FQUQ01000002">
    <property type="protein sequence ID" value="SHF24609.1"/>
    <property type="molecule type" value="Genomic_DNA"/>
</dbReference>
<dbReference type="SUPFAM" id="SSF53474">
    <property type="entry name" value="alpha/beta-Hydrolases"/>
    <property type="match status" value="1"/>
</dbReference>
<proteinExistence type="inferred from homology"/>
<dbReference type="InterPro" id="IPR013094">
    <property type="entry name" value="AB_hydrolase_3"/>
</dbReference>
<dbReference type="PANTHER" id="PTHR48081">
    <property type="entry name" value="AB HYDROLASE SUPERFAMILY PROTEIN C4A8.06C"/>
    <property type="match status" value="1"/>
</dbReference>
<evidence type="ECO:0000256" key="3">
    <source>
        <dbReference type="PROSITE-ProRule" id="PRU10038"/>
    </source>
</evidence>
<evidence type="ECO:0000259" key="4">
    <source>
        <dbReference type="Pfam" id="PF07859"/>
    </source>
</evidence>
<evidence type="ECO:0000313" key="5">
    <source>
        <dbReference type="EMBL" id="SHF24609.1"/>
    </source>
</evidence>
<evidence type="ECO:0000256" key="1">
    <source>
        <dbReference type="ARBA" id="ARBA00010515"/>
    </source>
</evidence>
<dbReference type="AlphaFoldDB" id="A0A1M5A2R7"/>
<name>A0A1M5A2R7_9SPHI</name>
<comment type="similarity">
    <text evidence="1">Belongs to the 'GDXG' lipolytic enzyme family.</text>
</comment>
<accession>A0A1M5A2R7</accession>
<dbReference type="InterPro" id="IPR050300">
    <property type="entry name" value="GDXG_lipolytic_enzyme"/>
</dbReference>
<evidence type="ECO:0000256" key="2">
    <source>
        <dbReference type="ARBA" id="ARBA00022801"/>
    </source>
</evidence>
<keyword evidence="6" id="KW-1185">Reference proteome</keyword>
<dbReference type="InterPro" id="IPR029058">
    <property type="entry name" value="AB_hydrolase_fold"/>
</dbReference>
<dbReference type="Gene3D" id="3.40.50.1820">
    <property type="entry name" value="alpha/beta hydrolase"/>
    <property type="match status" value="1"/>
</dbReference>
<feature type="domain" description="Alpha/beta hydrolase fold-3" evidence="4">
    <location>
        <begin position="105"/>
        <end position="311"/>
    </location>
</feature>
<dbReference type="PANTHER" id="PTHR48081:SF8">
    <property type="entry name" value="ALPHA_BETA HYDROLASE FOLD-3 DOMAIN-CONTAINING PROTEIN-RELATED"/>
    <property type="match status" value="1"/>
</dbReference>
<dbReference type="InterPro" id="IPR033140">
    <property type="entry name" value="Lipase_GDXG_put_SER_AS"/>
</dbReference>
<dbReference type="PROSITE" id="PS01174">
    <property type="entry name" value="LIPASE_GDXG_SER"/>
    <property type="match status" value="1"/>
</dbReference>
<keyword evidence="2" id="KW-0378">Hydrolase</keyword>